<keyword evidence="1" id="KW-0430">Lectin</keyword>
<dbReference type="EMBL" id="LR796330">
    <property type="protein sequence ID" value="CAB4137446.1"/>
    <property type="molecule type" value="Genomic_DNA"/>
</dbReference>
<dbReference type="Gene3D" id="2.60.120.200">
    <property type="match status" value="1"/>
</dbReference>
<proteinExistence type="predicted"/>
<reference evidence="1" key="1">
    <citation type="submission" date="2020-04" db="EMBL/GenBank/DDBJ databases">
        <authorList>
            <person name="Chiriac C."/>
            <person name="Salcher M."/>
            <person name="Ghai R."/>
            <person name="Kavagutti S V."/>
        </authorList>
    </citation>
    <scope>NUCLEOTIDE SEQUENCE</scope>
</reference>
<dbReference type="GO" id="GO:0030246">
    <property type="term" value="F:carbohydrate binding"/>
    <property type="evidence" value="ECO:0007669"/>
    <property type="project" value="UniProtKB-KW"/>
</dbReference>
<gene>
    <name evidence="1" type="ORF">UFOVP322_40</name>
</gene>
<accession>A0A6J5LWV7</accession>
<feature type="non-terminal residue" evidence="1">
    <location>
        <position position="1"/>
    </location>
</feature>
<protein>
    <submittedName>
        <fullName evidence="1">Concanavalin A-like lectin/glucanases superfamily</fullName>
    </submittedName>
</protein>
<evidence type="ECO:0000313" key="1">
    <source>
        <dbReference type="EMBL" id="CAB4137446.1"/>
    </source>
</evidence>
<name>A0A6J5LWV7_9CAUD</name>
<dbReference type="SUPFAM" id="SSF49899">
    <property type="entry name" value="Concanavalin A-like lectins/glucanases"/>
    <property type="match status" value="1"/>
</dbReference>
<organism evidence="1">
    <name type="scientific">uncultured Caudovirales phage</name>
    <dbReference type="NCBI Taxonomy" id="2100421"/>
    <lineage>
        <taxon>Viruses</taxon>
        <taxon>Duplodnaviria</taxon>
        <taxon>Heunggongvirae</taxon>
        <taxon>Uroviricota</taxon>
        <taxon>Caudoviricetes</taxon>
        <taxon>Peduoviridae</taxon>
        <taxon>Maltschvirus</taxon>
        <taxon>Maltschvirus maltsch</taxon>
    </lineage>
</organism>
<sequence>YIEEGYYDAGYYVYIANAVSAVSSTINSSCQAEKITSAQSSVSIQTSIFAAISHIEGADLFAFTNSSLSAQVDRFRDNDSQQSAAFTNAVSADRTRLSTGDFVSAVSLLIDFVKLKSAQADLLDNIFITCEGTRIQSVYIEGNADINAQGSVSAQAFKITDSIVALNAEFNQTASITHTEGTDMFAFTEAQIAIQVDRIRYNDIVASDVFNIATDFIRYRDIAADAENSFIAQLNAERSRDTNVNTQAAFSFDVTATLFKEYQASLSDNVFLTPTIDRIRNVDSTLSNNVSVAIQETRLRFNQSVLAAESNVNVSAITFKDALLTSFNQITLNATAEKTTNVVLSVSIVSSLTGLVGKKQFGNLNARSHFSIFVSRNVGKLRRPRNLIDNFVNGLPSFDSSIKKFGTHSLAGANNINFANYNQNNNVVPLINEDFYMDVWFYPNQTGLSYGIGGCPQFFDFRVFNGAFRFQPYIADPNNSSWFLTTFYRYTHTSTFAANQWYHLAVVKQGNSLAYYINGNRVYYVTDAQVPLYRWSYTQNTTYSTNIQFIANDGRIDEAFYWKGSSYGFNTTDTTISVPTAARINDDNPNIQYLYHFDNNVFDDVTLTQTGNANFINTSSVNASTNYVSGYRANINSNSSVNAIIGKLNEINLTAFDNAQLNATVGVIKQNSIDVEVVSNSSISNDRLRDNSIVSQIQTSITTNFDRFRNFDSFLLAESQSQSTAIRIKLLSASLLSEITLTSIIGKQQGIDLFAFTNGSLDTQATVIRNGVGEIQSNFTLSISYGKIPFVSAEISSQVSINADNTRVRFANIQTESIATELVVSMISKSVFVSITGAFDTDKPYAEDGYVDDEYATNFLTIANYKVDNLHQLSSVSVMLVNGELAVQGAALLMNSGLMTIQASKSTTTSSIQLANSNIQINAVKIANGIVNSEISVVVLANVGSQEDVFLTAFNDVSLTVTATKSVNVISNNNIVSTLYADTFDSLNIKGSATITSNSQVAAQADRIRQTSINLEALFFELADGDVSITSEAVCQAQFNVSVNVQRIRTTSVSTTSNTSLTSATNRIRQAQITISSAMTFVAEVRDLRLDEIEYKIPAEGWEYQIVGEDRTYDIIGETRLRKIVGETRNRSIDGETRIYIIE</sequence>
<dbReference type="InterPro" id="IPR013320">
    <property type="entry name" value="ConA-like_dom_sf"/>
</dbReference>